<dbReference type="InterPro" id="IPR012835">
    <property type="entry name" value="FlgE_epsilon"/>
</dbReference>
<evidence type="ECO:0000256" key="4">
    <source>
        <dbReference type="ARBA" id="ARBA00023143"/>
    </source>
</evidence>
<dbReference type="AlphaFoldDB" id="A0A6G5QIZ8"/>
<dbReference type="InterPro" id="IPR020013">
    <property type="entry name" value="Flagellar_FlgE/F/G"/>
</dbReference>
<proteinExistence type="inferred from homology"/>
<dbReference type="EMBL" id="CP012542">
    <property type="protein sequence ID" value="QCD45631.1"/>
    <property type="molecule type" value="Genomic_DNA"/>
</dbReference>
<evidence type="ECO:0000259" key="7">
    <source>
        <dbReference type="Pfam" id="PF00460"/>
    </source>
</evidence>
<gene>
    <name evidence="11" type="primary">flgE2</name>
    <name evidence="11" type="ORF">CMUC_1889</name>
</gene>
<evidence type="ECO:0000313" key="12">
    <source>
        <dbReference type="Proteomes" id="UP000503264"/>
    </source>
</evidence>
<keyword evidence="11" id="KW-0966">Cell projection</keyword>
<dbReference type="Pfam" id="PF06429">
    <property type="entry name" value="Flg_bbr_C"/>
    <property type="match status" value="1"/>
</dbReference>
<sequence length="839" mass="88745">MMRSLWSGVTGLQAHQIAMDVEGNNISNVNTVGFKYSRANFADIISQTPTVATAPQGERGGMNATQIGLGTSINSTTRIFSQGTLQSTDKNTDVALQGNGFFVVSPDGGRTRYYTRNGDFLFDKAGNFVNNGGFIVQGWTRDDETGAIDATGPIRNIVIKEGLTTPARATSVVNVKANLDSGDSIGTRSTPVYSLDEFGGGRDKNNDDMITDLEVHAENDRNSNEFFTNSKNEQVLTERGVDLAVLYNETGNALRLRNGQGIWVSYANAKTEKFTIGSAATNTIGQVNAGTLDITLNGVNIKSADKAITSISDVASLINAQTKLTGVSAEISEGNKLTLINRNNTGTTQSTKNVHLIVNAGNTLSGVDNPNTPTTLKTVDVITAYQYVYSSTATTPVHTNDDKIARVVNTTEDLRAAMQEDARDHVDYNGDGKIEADSKSANAATIAQNVFNKMGQQPNLDQVKNILEAFGKSVNPADAGAYKKAYEDAANQAQPPANTDAEKHKAGIAALIAKAGADTNDQVKFTINKEGQFQLTNPKNGRQDHSLYMSITGLTSEAIGNVQAVNENVKLTTLMRSLEGSLSPSEAVRNSGAMVMSSHGSTVEIFDSLGSKHTVSIKWAKTGTTPDGGTEWGMIIQVPEPAEINFSGEGPANVITGSLRFNSDGSLGSFYPAGFTFTANNGSQSGQSVRLNFGLGTDFNGLTSNDRDSSTDYVSQDGYEGGALKDVRIDQSGTVIGAFTNGQSFGLAQVALATFTNEEGLTAEGGNLFLASANSGEAVIGAAGTGNKGTIASAKLEQSNVDLSRALTQLIIVQRGFQANSKTITTSDEMLNTLLQLKN</sequence>
<name>A0A6G5QIZ8_9BACT</name>
<comment type="similarity">
    <text evidence="2 6">Belongs to the flagella basal body rod proteins family.</text>
</comment>
<dbReference type="InterPro" id="IPR010810">
    <property type="entry name" value="Flagellin_hook_IN_motif"/>
</dbReference>
<protein>
    <recommendedName>
        <fullName evidence="3 5">Flagellar hook protein FlgE</fullName>
    </recommendedName>
</protein>
<keyword evidence="11" id="KW-0282">Flagellum</keyword>
<reference evidence="11 12" key="1">
    <citation type="submission" date="2016-07" db="EMBL/GenBank/DDBJ databases">
        <title>Comparative genomics of the Campylobacter concisus group.</title>
        <authorList>
            <person name="Miller W.G."/>
            <person name="Yee E."/>
            <person name="Chapman M.H."/>
            <person name="Huynh S."/>
            <person name="Bono J.L."/>
            <person name="On S.L.W."/>
            <person name="StLeger J."/>
            <person name="Foster G."/>
            <person name="Parker C.T."/>
        </authorList>
    </citation>
    <scope>NUCLEOTIDE SEQUENCE [LARGE SCALE GENOMIC DNA]</scope>
    <source>
        <strain evidence="11 12">CCUG 21559</strain>
    </source>
</reference>
<dbReference type="Gene3D" id="3.30.70.2120">
    <property type="match status" value="1"/>
</dbReference>
<dbReference type="Gene3D" id="2.60.98.20">
    <property type="entry name" value="Flagellar hook protein FlgE"/>
    <property type="match status" value="1"/>
</dbReference>
<dbReference type="PANTHER" id="PTHR30435:SF19">
    <property type="entry name" value="FLAGELLAR BASAL-BODY ROD PROTEIN FLGG"/>
    <property type="match status" value="1"/>
</dbReference>
<dbReference type="InterPro" id="IPR010930">
    <property type="entry name" value="Flg_bb/hook_C_dom"/>
</dbReference>
<feature type="domain" description="Flagellar basal body rod protein N-terminal" evidence="7">
    <location>
        <begin position="8"/>
        <end position="35"/>
    </location>
</feature>
<dbReference type="InterPro" id="IPR037925">
    <property type="entry name" value="FlgE/F/G-like"/>
</dbReference>
<dbReference type="Pfam" id="PF07196">
    <property type="entry name" value="Flagellin_IN"/>
    <property type="match status" value="1"/>
</dbReference>
<dbReference type="GO" id="GO:0009425">
    <property type="term" value="C:bacterial-type flagellum basal body"/>
    <property type="evidence" value="ECO:0007669"/>
    <property type="project" value="UniProtKB-SubCell"/>
</dbReference>
<dbReference type="GO" id="GO:0071978">
    <property type="term" value="P:bacterial-type flagellum-dependent swarming motility"/>
    <property type="evidence" value="ECO:0007669"/>
    <property type="project" value="TreeGrafter"/>
</dbReference>
<feature type="domain" description="Flagellar hook protein FlgE D2" evidence="9">
    <location>
        <begin position="599"/>
        <end position="719"/>
    </location>
</feature>
<dbReference type="InterPro" id="IPR011491">
    <property type="entry name" value="FlgE_D2"/>
</dbReference>
<dbReference type="InterPro" id="IPR037058">
    <property type="entry name" value="Falgellar_hook_FlgE_sf"/>
</dbReference>
<dbReference type="InterPro" id="IPR053967">
    <property type="entry name" value="LlgE_F_G-like_D1"/>
</dbReference>
<dbReference type="SUPFAM" id="SSF117143">
    <property type="entry name" value="Flagellar hook protein flgE"/>
    <property type="match status" value="2"/>
</dbReference>
<dbReference type="PANTHER" id="PTHR30435">
    <property type="entry name" value="FLAGELLAR PROTEIN"/>
    <property type="match status" value="1"/>
</dbReference>
<dbReference type="RefSeq" id="WP_171994280.1">
    <property type="nucleotide sequence ID" value="NZ_CP012542.1"/>
</dbReference>
<evidence type="ECO:0000256" key="3">
    <source>
        <dbReference type="ARBA" id="ARBA00019015"/>
    </source>
</evidence>
<feature type="domain" description="Flagellar basal-body/hook protein C-terminal" evidence="8">
    <location>
        <begin position="795"/>
        <end position="837"/>
    </location>
</feature>
<dbReference type="NCBIfam" id="TIGR02489">
    <property type="entry name" value="flgE_epsilon"/>
    <property type="match status" value="1"/>
</dbReference>
<feature type="domain" description="Flagellar hook protein FlgE/F/G-like D1" evidence="10">
    <location>
        <begin position="95"/>
        <end position="163"/>
    </location>
</feature>
<keyword evidence="4 6" id="KW-0975">Bacterial flagellum</keyword>
<dbReference type="GO" id="GO:0044781">
    <property type="term" value="P:bacterial-type flagellum organization"/>
    <property type="evidence" value="ECO:0007669"/>
    <property type="project" value="InterPro"/>
</dbReference>
<evidence type="ECO:0000256" key="6">
    <source>
        <dbReference type="RuleBase" id="RU362116"/>
    </source>
</evidence>
<dbReference type="NCBIfam" id="TIGR03506">
    <property type="entry name" value="FlgEFG_subfam"/>
    <property type="match status" value="2"/>
</dbReference>
<organism evidence="11 12">
    <name type="scientific">Campylobacter mucosalis CCUG 21559</name>
    <dbReference type="NCBI Taxonomy" id="1032067"/>
    <lineage>
        <taxon>Bacteria</taxon>
        <taxon>Pseudomonadati</taxon>
        <taxon>Campylobacterota</taxon>
        <taxon>Epsilonproteobacteria</taxon>
        <taxon>Campylobacterales</taxon>
        <taxon>Campylobacteraceae</taxon>
        <taxon>Campylobacter</taxon>
    </lineage>
</organism>
<dbReference type="InterPro" id="IPR001444">
    <property type="entry name" value="Flag_bb_rod_N"/>
</dbReference>
<dbReference type="Proteomes" id="UP000503264">
    <property type="component" value="Chromosome"/>
</dbReference>
<keyword evidence="12" id="KW-1185">Reference proteome</keyword>
<dbReference type="Pfam" id="PF07559">
    <property type="entry name" value="FlgE_D2"/>
    <property type="match status" value="1"/>
</dbReference>
<evidence type="ECO:0000313" key="11">
    <source>
        <dbReference type="EMBL" id="QCD45631.1"/>
    </source>
</evidence>
<accession>A0A6G5QIZ8</accession>
<evidence type="ECO:0000259" key="10">
    <source>
        <dbReference type="Pfam" id="PF22692"/>
    </source>
</evidence>
<keyword evidence="11" id="KW-0969">Cilium</keyword>
<evidence type="ECO:0000256" key="1">
    <source>
        <dbReference type="ARBA" id="ARBA00004117"/>
    </source>
</evidence>
<evidence type="ECO:0000259" key="9">
    <source>
        <dbReference type="Pfam" id="PF07559"/>
    </source>
</evidence>
<evidence type="ECO:0000259" key="8">
    <source>
        <dbReference type="Pfam" id="PF06429"/>
    </source>
</evidence>
<dbReference type="Pfam" id="PF22692">
    <property type="entry name" value="LlgE_F_G_D1"/>
    <property type="match status" value="1"/>
</dbReference>
<evidence type="ECO:0000256" key="5">
    <source>
        <dbReference type="NCBIfam" id="TIGR02489"/>
    </source>
</evidence>
<comment type="subcellular location">
    <subcellularLocation>
        <location evidence="1 6">Bacterial flagellum basal body</location>
    </subcellularLocation>
</comment>
<dbReference type="Pfam" id="PF00460">
    <property type="entry name" value="Flg_bb_rod"/>
    <property type="match status" value="1"/>
</dbReference>
<evidence type="ECO:0000256" key="2">
    <source>
        <dbReference type="ARBA" id="ARBA00009677"/>
    </source>
</evidence>